<feature type="compositionally biased region" description="Basic and acidic residues" evidence="4">
    <location>
        <begin position="20"/>
        <end position="35"/>
    </location>
</feature>
<dbReference type="Gene3D" id="1.50.10.10">
    <property type="match status" value="1"/>
</dbReference>
<evidence type="ECO:0000313" key="6">
    <source>
        <dbReference type="EMBL" id="EWM28560.1"/>
    </source>
</evidence>
<dbReference type="EMBL" id="AZIL01000279">
    <property type="protein sequence ID" value="EWM28560.1"/>
    <property type="molecule type" value="Genomic_DNA"/>
</dbReference>
<evidence type="ECO:0000256" key="2">
    <source>
        <dbReference type="ARBA" id="ARBA00022801"/>
    </source>
</evidence>
<feature type="region of interest" description="Disordered" evidence="4">
    <location>
        <begin position="94"/>
        <end position="134"/>
    </location>
</feature>
<dbReference type="Proteomes" id="UP000019335">
    <property type="component" value="Chromosome 4"/>
</dbReference>
<dbReference type="OrthoDB" id="188443at2759"/>
<accession>W7TN60</accession>
<sequence length="735" mass="79299">MGRNLMAGAATLEQSFSRQAGEKAPHTSRDGRGVADHGTSNSSSRPRPPTPSGRTNTSVGKLMGDFNPTENFASFSTIPSFLVTSTVAQEEGLSDDSFSMGSTCSSSSSPSSLPRSPSPAVSAPSSSPSSRPLKYPWSVAGAAVAAATGAANAVAASWRQGTPPVSTSAGHRPAAFPGRSPHGPSSYDSCINVQSDSSALADPTAQAVPGQDAAFSPRLPPRPPKPSGRREAAARLAATYDVGGADYAPSASLDFPSRVEAGQGQAGLGSAYDSQAPGWAGKELHRGRRRGQPPPRKHWTDALPAVLDPRKYTRRQAAVCLIMTTLALIVMIVVLSMAARRTIEVEGLLPGGDQGAAVTGVYRNLFTELMAKTPAESDVKVQEAYAHLFHGDPETEALYVEVEPNMAQIINTESDMVTSEGISYGMITCVHMDEQEPFNRLWNWARFHMQHTAGTFASFFAWRVTKGGLLVDAKDVIPAPDAEAYIAMALITAHRKWGSTPAYPYKAEALRLLRVMGQWQRGFFSRDGKATFNPTDWGSTHSNPSYHLPHFYEAFARFMANEGESRASGFWSGAARKSRFYFHVASNKKTGLMPDYTTLDGKPAPDPNLGGHTNFQWDAWRAPANVAVDWAWWNADGWQPKFADRILAFFASQGPEYASQYTTDGQVADNNTGHDPGLVAMNAVVVLAARDQALKPSFVRELWDLPIPSGKGRYYPAMLYMMSLLHCSGKFKAYF</sequence>
<evidence type="ECO:0000256" key="3">
    <source>
        <dbReference type="ARBA" id="ARBA00023295"/>
    </source>
</evidence>
<keyword evidence="3" id="KW-0326">Glycosidase</keyword>
<dbReference type="PRINTS" id="PR00735">
    <property type="entry name" value="GLHYDRLASE8"/>
</dbReference>
<gene>
    <name evidence="6" type="ORF">Naga_100009g111</name>
</gene>
<feature type="compositionally biased region" description="Basic residues" evidence="4">
    <location>
        <begin position="285"/>
        <end position="297"/>
    </location>
</feature>
<feature type="compositionally biased region" description="Polar residues" evidence="4">
    <location>
        <begin position="186"/>
        <end position="198"/>
    </location>
</feature>
<comment type="similarity">
    <text evidence="1">Belongs to the glycosyl hydrolase 8 (cellulase D) family.</text>
</comment>
<dbReference type="InterPro" id="IPR002037">
    <property type="entry name" value="Glyco_hydro_8"/>
</dbReference>
<feature type="region of interest" description="Disordered" evidence="4">
    <location>
        <begin position="1"/>
        <end position="66"/>
    </location>
</feature>
<feature type="region of interest" description="Disordered" evidence="4">
    <location>
        <begin position="151"/>
        <end position="233"/>
    </location>
</feature>
<keyword evidence="5" id="KW-1133">Transmembrane helix</keyword>
<evidence type="ECO:0000313" key="7">
    <source>
        <dbReference type="Proteomes" id="UP000019335"/>
    </source>
</evidence>
<dbReference type="SMR" id="W7TN60"/>
<keyword evidence="2 6" id="KW-0378">Hydrolase</keyword>
<protein>
    <submittedName>
        <fullName evidence="6">Glycoside hydrolase family 8</fullName>
    </submittedName>
</protein>
<dbReference type="GO" id="GO:0004553">
    <property type="term" value="F:hydrolase activity, hydrolyzing O-glycosyl compounds"/>
    <property type="evidence" value="ECO:0007669"/>
    <property type="project" value="InterPro"/>
</dbReference>
<feature type="compositionally biased region" description="Low complexity" evidence="4">
    <location>
        <begin position="105"/>
        <end position="134"/>
    </location>
</feature>
<organism evidence="6 7">
    <name type="scientific">Nannochloropsis gaditana</name>
    <dbReference type="NCBI Taxonomy" id="72520"/>
    <lineage>
        <taxon>Eukaryota</taxon>
        <taxon>Sar</taxon>
        <taxon>Stramenopiles</taxon>
        <taxon>Ochrophyta</taxon>
        <taxon>Eustigmatophyceae</taxon>
        <taxon>Eustigmatales</taxon>
        <taxon>Monodopsidaceae</taxon>
        <taxon>Nannochloropsis</taxon>
    </lineage>
</organism>
<proteinExistence type="inferred from homology"/>
<feature type="region of interest" description="Disordered" evidence="4">
    <location>
        <begin position="262"/>
        <end position="302"/>
    </location>
</feature>
<keyword evidence="7" id="KW-1185">Reference proteome</keyword>
<evidence type="ECO:0000256" key="1">
    <source>
        <dbReference type="ARBA" id="ARBA00009209"/>
    </source>
</evidence>
<comment type="caution">
    <text evidence="6">The sequence shown here is derived from an EMBL/GenBank/DDBJ whole genome shotgun (WGS) entry which is preliminary data.</text>
</comment>
<dbReference type="InterPro" id="IPR008928">
    <property type="entry name" value="6-hairpin_glycosidase_sf"/>
</dbReference>
<evidence type="ECO:0000256" key="5">
    <source>
        <dbReference type="SAM" id="Phobius"/>
    </source>
</evidence>
<name>W7TN60_9STRA</name>
<keyword evidence="5" id="KW-0472">Membrane</keyword>
<dbReference type="SUPFAM" id="SSF48208">
    <property type="entry name" value="Six-hairpin glycosidases"/>
    <property type="match status" value="1"/>
</dbReference>
<dbReference type="InterPro" id="IPR012341">
    <property type="entry name" value="6hp_glycosidase-like_sf"/>
</dbReference>
<dbReference type="Pfam" id="PF01270">
    <property type="entry name" value="Glyco_hydro_8"/>
    <property type="match status" value="1"/>
</dbReference>
<feature type="compositionally biased region" description="Polar residues" evidence="4">
    <location>
        <begin position="159"/>
        <end position="169"/>
    </location>
</feature>
<keyword evidence="5" id="KW-0812">Transmembrane</keyword>
<evidence type="ECO:0000256" key="4">
    <source>
        <dbReference type="SAM" id="MobiDB-lite"/>
    </source>
</evidence>
<dbReference type="GO" id="GO:0005975">
    <property type="term" value="P:carbohydrate metabolic process"/>
    <property type="evidence" value="ECO:0007669"/>
    <property type="project" value="InterPro"/>
</dbReference>
<reference evidence="6 7" key="1">
    <citation type="journal article" date="2014" name="Mol. Plant">
        <title>Chromosome Scale Genome Assembly and Transcriptome Profiling of Nannochloropsis gaditana in Nitrogen Depletion.</title>
        <authorList>
            <person name="Corteggiani Carpinelli E."/>
            <person name="Telatin A."/>
            <person name="Vitulo N."/>
            <person name="Forcato C."/>
            <person name="D'Angelo M."/>
            <person name="Schiavon R."/>
            <person name="Vezzi A."/>
            <person name="Giacometti G.M."/>
            <person name="Morosinotto T."/>
            <person name="Valle G."/>
        </authorList>
    </citation>
    <scope>NUCLEOTIDE SEQUENCE [LARGE SCALE GENOMIC DNA]</scope>
    <source>
        <strain evidence="6 7">B-31</strain>
    </source>
</reference>
<feature type="transmembrane region" description="Helical" evidence="5">
    <location>
        <begin position="317"/>
        <end position="339"/>
    </location>
</feature>
<dbReference type="AlphaFoldDB" id="W7TN60"/>